<dbReference type="InterPro" id="IPR024989">
    <property type="entry name" value="MFS_assoc_dom"/>
</dbReference>
<feature type="transmembrane region" description="Helical" evidence="7">
    <location>
        <begin position="516"/>
        <end position="540"/>
    </location>
</feature>
<feature type="transmembrane region" description="Helical" evidence="7">
    <location>
        <begin position="420"/>
        <end position="440"/>
    </location>
</feature>
<name>A0AAD9UCG9_RIDPI</name>
<dbReference type="GO" id="GO:0016020">
    <property type="term" value="C:membrane"/>
    <property type="evidence" value="ECO:0007669"/>
    <property type="project" value="UniProtKB-SubCell"/>
</dbReference>
<evidence type="ECO:0000256" key="6">
    <source>
        <dbReference type="SAM" id="MobiDB-lite"/>
    </source>
</evidence>
<sequence>MTGIDVYRSHSLHNIFHLFFAAAKACLLPFITLYFRQLGLTATHTGIIIGIQLWLRIWVSPLWMRCAVKFNKNHFMLLLSLFVMMASTLLLTLIPPVDPRAAIKYCNHSNRSSPHNISSNISSVFKLKNDTNVNMTYTAYLMGANITASTQKQTSVSTATTTVATTTTTTTMAATTSFVPIARQPSYYSHPRNGPPNSGYPSSVSKPRHRTSGKGIHQTAYGRLTHYELALLNKYNVPLSAAQNLTPKQLNRLLKRLEKSERQREHKTWESRRTRRNVMDTVHTKLSQLQRHITELGINSPFCIVLTLIIIGELFSVHVERFTDKLWFDFLDGIDDLERYGQYGLWSLASFMVFPLIATMLVDYTPCMLPHGIDHFMIHFYMFAIFLGIAFICSYWYPVRIVNSLKSIFRKNRFMKGCKVLVGDIHCFSFAFSVFLSGLLFAGVDNFLFWHVQDIGGSEVIMGAAVSFAAMAEFIMYLSMDWFLKRLGHVAAMSLALLMLAVRLVLYSLVWMPWMVIPLALLQAFTHALMWGAVCSYPDFKLNPSIMDRSAHWVLASCHHGVGVAVGSIVAGLLYEHFGIALVFQGAAVAAFLWLLVFMAVNRFVRKVEEVKYERLLQAEDNKNDESLTWEDDDWLESAMKDEP</sequence>
<dbReference type="AlphaFoldDB" id="A0AAD9UCG9"/>
<keyword evidence="4 7" id="KW-1133">Transmembrane helix</keyword>
<comment type="subcellular location">
    <subcellularLocation>
        <location evidence="1">Membrane</location>
        <topology evidence="1">Multi-pass membrane protein</topology>
    </subcellularLocation>
</comment>
<proteinExistence type="inferred from homology"/>
<feature type="transmembrane region" description="Helical" evidence="7">
    <location>
        <begin position="552"/>
        <end position="574"/>
    </location>
</feature>
<comment type="caution">
    <text evidence="9">The sequence shown here is derived from an EMBL/GenBank/DDBJ whole genome shotgun (WGS) entry which is preliminary data.</text>
</comment>
<organism evidence="9 10">
    <name type="scientific">Ridgeia piscesae</name>
    <name type="common">Tubeworm</name>
    <dbReference type="NCBI Taxonomy" id="27915"/>
    <lineage>
        <taxon>Eukaryota</taxon>
        <taxon>Metazoa</taxon>
        <taxon>Spiralia</taxon>
        <taxon>Lophotrochozoa</taxon>
        <taxon>Annelida</taxon>
        <taxon>Polychaeta</taxon>
        <taxon>Sedentaria</taxon>
        <taxon>Canalipalpata</taxon>
        <taxon>Sabellida</taxon>
        <taxon>Siboglinidae</taxon>
        <taxon>Ridgeia</taxon>
    </lineage>
</organism>
<evidence type="ECO:0000313" key="9">
    <source>
        <dbReference type="EMBL" id="KAK2184412.1"/>
    </source>
</evidence>
<dbReference type="InterPro" id="IPR036259">
    <property type="entry name" value="MFS_trans_sf"/>
</dbReference>
<gene>
    <name evidence="9" type="ORF">NP493_264g02011</name>
</gene>
<feature type="transmembrane region" description="Helical" evidence="7">
    <location>
        <begin position="340"/>
        <end position="358"/>
    </location>
</feature>
<protein>
    <recommendedName>
        <fullName evidence="8">Major facilitator superfamily associated domain-containing protein</fullName>
    </recommendedName>
</protein>
<feature type="transmembrane region" description="Helical" evidence="7">
    <location>
        <begin position="460"/>
        <end position="478"/>
    </location>
</feature>
<feature type="transmembrane region" description="Helical" evidence="7">
    <location>
        <begin position="490"/>
        <end position="510"/>
    </location>
</feature>
<feature type="transmembrane region" description="Helical" evidence="7">
    <location>
        <begin position="41"/>
        <end position="63"/>
    </location>
</feature>
<feature type="region of interest" description="Disordered" evidence="6">
    <location>
        <begin position="185"/>
        <end position="215"/>
    </location>
</feature>
<evidence type="ECO:0000256" key="7">
    <source>
        <dbReference type="SAM" id="Phobius"/>
    </source>
</evidence>
<dbReference type="PANTHER" id="PTHR16172:SF41">
    <property type="entry name" value="MAJOR FACILITATOR SUPERFAMILY DOMAIN-CONTAINING PROTEIN 6-LIKE"/>
    <property type="match status" value="1"/>
</dbReference>
<reference evidence="9" key="1">
    <citation type="journal article" date="2023" name="Mol. Biol. Evol.">
        <title>Third-Generation Sequencing Reveals the Adaptive Role of the Epigenome in Three Deep-Sea Polychaetes.</title>
        <authorList>
            <person name="Perez M."/>
            <person name="Aroh O."/>
            <person name="Sun Y."/>
            <person name="Lan Y."/>
            <person name="Juniper S.K."/>
            <person name="Young C.R."/>
            <person name="Angers B."/>
            <person name="Qian P.Y."/>
        </authorList>
    </citation>
    <scope>NUCLEOTIDE SEQUENCE</scope>
    <source>
        <strain evidence="9">R07B-5</strain>
    </source>
</reference>
<evidence type="ECO:0000256" key="1">
    <source>
        <dbReference type="ARBA" id="ARBA00004141"/>
    </source>
</evidence>
<dbReference type="PANTHER" id="PTHR16172">
    <property type="entry name" value="MAJOR FACILITATOR SUPERFAMILY DOMAIN-CONTAINING PROTEIN 6-LIKE"/>
    <property type="match status" value="1"/>
</dbReference>
<evidence type="ECO:0000256" key="2">
    <source>
        <dbReference type="ARBA" id="ARBA00005241"/>
    </source>
</evidence>
<dbReference type="Pfam" id="PF12832">
    <property type="entry name" value="MFS_1_like"/>
    <property type="match status" value="1"/>
</dbReference>
<evidence type="ECO:0000256" key="3">
    <source>
        <dbReference type="ARBA" id="ARBA00022692"/>
    </source>
</evidence>
<dbReference type="EMBL" id="JAODUO010000266">
    <property type="protein sequence ID" value="KAK2184412.1"/>
    <property type="molecule type" value="Genomic_DNA"/>
</dbReference>
<feature type="transmembrane region" description="Helical" evidence="7">
    <location>
        <begin position="378"/>
        <end position="399"/>
    </location>
</feature>
<feature type="transmembrane region" description="Helical" evidence="7">
    <location>
        <begin position="75"/>
        <end position="94"/>
    </location>
</feature>
<dbReference type="SUPFAM" id="SSF103473">
    <property type="entry name" value="MFS general substrate transporter"/>
    <property type="match status" value="2"/>
</dbReference>
<keyword evidence="3 7" id="KW-0812">Transmembrane</keyword>
<evidence type="ECO:0000256" key="4">
    <source>
        <dbReference type="ARBA" id="ARBA00022989"/>
    </source>
</evidence>
<dbReference type="InterPro" id="IPR051717">
    <property type="entry name" value="MFS_MFSD6"/>
</dbReference>
<feature type="transmembrane region" description="Helical" evidence="7">
    <location>
        <begin position="580"/>
        <end position="605"/>
    </location>
</feature>
<feature type="compositionally biased region" description="Polar residues" evidence="6">
    <location>
        <begin position="195"/>
        <end position="205"/>
    </location>
</feature>
<feature type="transmembrane region" description="Helical" evidence="7">
    <location>
        <begin position="298"/>
        <end position="319"/>
    </location>
</feature>
<accession>A0AAD9UCG9</accession>
<feature type="domain" description="Major facilitator superfamily associated" evidence="8">
    <location>
        <begin position="15"/>
        <end position="585"/>
    </location>
</feature>
<comment type="similarity">
    <text evidence="2">Belongs to the major facilitator superfamily. MFSD6 family.</text>
</comment>
<dbReference type="Proteomes" id="UP001209878">
    <property type="component" value="Unassembled WGS sequence"/>
</dbReference>
<keyword evidence="10" id="KW-1185">Reference proteome</keyword>
<keyword evidence="5 7" id="KW-0472">Membrane</keyword>
<evidence type="ECO:0000259" key="8">
    <source>
        <dbReference type="Pfam" id="PF12832"/>
    </source>
</evidence>
<evidence type="ECO:0000313" key="10">
    <source>
        <dbReference type="Proteomes" id="UP001209878"/>
    </source>
</evidence>
<dbReference type="Gene3D" id="1.20.1250.20">
    <property type="entry name" value="MFS general substrate transporter like domains"/>
    <property type="match status" value="2"/>
</dbReference>
<evidence type="ECO:0000256" key="5">
    <source>
        <dbReference type="ARBA" id="ARBA00023136"/>
    </source>
</evidence>
<feature type="transmembrane region" description="Helical" evidence="7">
    <location>
        <begin position="12"/>
        <end position="35"/>
    </location>
</feature>